<comment type="caution">
    <text evidence="3">The sequence shown here is derived from an EMBL/GenBank/DDBJ whole genome shotgun (WGS) entry which is preliminary data.</text>
</comment>
<accession>A0AA90H5P3</accession>
<dbReference type="RefSeq" id="WP_271318195.1">
    <property type="nucleotide sequence ID" value="NZ_JABXJJ020000020.1"/>
</dbReference>
<keyword evidence="2" id="KW-0472">Membrane</keyword>
<organism evidence="3">
    <name type="scientific">Streptantibioticus silvisoli</name>
    <dbReference type="NCBI Taxonomy" id="2705255"/>
    <lineage>
        <taxon>Bacteria</taxon>
        <taxon>Bacillati</taxon>
        <taxon>Actinomycetota</taxon>
        <taxon>Actinomycetes</taxon>
        <taxon>Kitasatosporales</taxon>
        <taxon>Streptomycetaceae</taxon>
        <taxon>Streptantibioticus</taxon>
    </lineage>
</organism>
<keyword evidence="2" id="KW-1133">Transmembrane helix</keyword>
<feature type="transmembrane region" description="Helical" evidence="2">
    <location>
        <begin position="47"/>
        <end position="67"/>
    </location>
</feature>
<evidence type="ECO:0000256" key="1">
    <source>
        <dbReference type="SAM" id="MobiDB-lite"/>
    </source>
</evidence>
<evidence type="ECO:0000256" key="2">
    <source>
        <dbReference type="SAM" id="Phobius"/>
    </source>
</evidence>
<protein>
    <submittedName>
        <fullName evidence="3">Uncharacterized protein</fullName>
    </submittedName>
</protein>
<proteinExistence type="predicted"/>
<sequence>MSDENPVSDDRPVNHGKPANRVKPVNHVKPVRPRIAGVRRALRGRTLVVIMVAALAVPLGLTASAAASAAGPVSVVYDPGPTNRCWELVQEDDPNPLPALSPLQDSSGCAADADPTRDDTSCADFAYPDCPAWRLHTYDWDYTDDFGRTPGYDFQVTGGAPLTIAMDNDNAETADPCTLRETAFSYEYPSSSIRRKPDWSAYQLTDGDLTVSYDADIQQNGGFTCASEKRAILTTDLIYSVGSQTYVLSVVHFDPGHFTPIQQGGYYWWNNCDGGCRLTVPGQQLTAGADGTITVDFTALLKQYAPYLGNADGTLPANAQLTAIQIVASNKGSDTSTRLTNVAVNLTPTG</sequence>
<name>A0AA90H5P3_9ACTN</name>
<feature type="region of interest" description="Disordered" evidence="1">
    <location>
        <begin position="1"/>
        <end position="24"/>
    </location>
</feature>
<evidence type="ECO:0000313" key="3">
    <source>
        <dbReference type="EMBL" id="MDI5971104.1"/>
    </source>
</evidence>
<dbReference type="EMBL" id="JABXJJ020000020">
    <property type="protein sequence ID" value="MDI5971104.1"/>
    <property type="molecule type" value="Genomic_DNA"/>
</dbReference>
<dbReference type="AlphaFoldDB" id="A0AA90H5P3"/>
<gene>
    <name evidence="3" type="ORF">POF50_017425</name>
</gene>
<keyword evidence="2" id="KW-0812">Transmembrane</keyword>
<reference evidence="3" key="1">
    <citation type="submission" date="2023-05" db="EMBL/GenBank/DDBJ databases">
        <title>Streptantibioticus silvisoli sp. nov., acidotolerant actinomycetes 1 from pine litter.</title>
        <authorList>
            <person name="Swiecimska M."/>
            <person name="Golinska P."/>
            <person name="Sangal V."/>
            <person name="Wachnowicz B."/>
            <person name="Goodfellow M."/>
        </authorList>
    </citation>
    <scope>NUCLEOTIDE SEQUENCE</scope>
    <source>
        <strain evidence="3">SL13</strain>
    </source>
</reference>